<evidence type="ECO:0000256" key="1">
    <source>
        <dbReference type="SAM" id="MobiDB-lite"/>
    </source>
</evidence>
<feature type="chain" id="PRO_5047526792" evidence="2">
    <location>
        <begin position="31"/>
        <end position="66"/>
    </location>
</feature>
<evidence type="ECO:0000313" key="3">
    <source>
        <dbReference type="EMBL" id="MBP2353721.1"/>
    </source>
</evidence>
<feature type="signal peptide" evidence="2">
    <location>
        <begin position="1"/>
        <end position="30"/>
    </location>
</feature>
<accession>A0ABS4UQ03</accession>
<sequence>MRGYGRRAARFTSVVVAALLLLPPTGRALADNDQPSPTDWPTVAVIDRGSGSEPQPVDWPTPKQPS</sequence>
<proteinExistence type="predicted"/>
<feature type="region of interest" description="Disordered" evidence="1">
    <location>
        <begin position="27"/>
        <end position="66"/>
    </location>
</feature>
<keyword evidence="4" id="KW-1185">Reference proteome</keyword>
<reference evidence="3 4" key="1">
    <citation type="submission" date="2021-03" db="EMBL/GenBank/DDBJ databases">
        <title>Sequencing the genomes of 1000 actinobacteria strains.</title>
        <authorList>
            <person name="Klenk H.-P."/>
        </authorList>
    </citation>
    <scope>NUCLEOTIDE SEQUENCE [LARGE SCALE GENOMIC DNA]</scope>
    <source>
        <strain evidence="3 4">DSM 18824</strain>
    </source>
</reference>
<feature type="compositionally biased region" description="Pro residues" evidence="1">
    <location>
        <begin position="57"/>
        <end position="66"/>
    </location>
</feature>
<organism evidence="3 4">
    <name type="scientific">Kribbella aluminosa</name>
    <dbReference type="NCBI Taxonomy" id="416017"/>
    <lineage>
        <taxon>Bacteria</taxon>
        <taxon>Bacillati</taxon>
        <taxon>Actinomycetota</taxon>
        <taxon>Actinomycetes</taxon>
        <taxon>Propionibacteriales</taxon>
        <taxon>Kribbellaceae</taxon>
        <taxon>Kribbella</taxon>
    </lineage>
</organism>
<gene>
    <name evidence="3" type="ORF">JOF29_004831</name>
</gene>
<comment type="caution">
    <text evidence="3">The sequence shown here is derived from an EMBL/GenBank/DDBJ whole genome shotgun (WGS) entry which is preliminary data.</text>
</comment>
<name>A0ABS4UQ03_9ACTN</name>
<dbReference type="RefSeq" id="WP_209696640.1">
    <property type="nucleotide sequence ID" value="NZ_BAAAVU010000001.1"/>
</dbReference>
<keyword evidence="2" id="KW-0732">Signal</keyword>
<dbReference type="EMBL" id="JAGINT010000002">
    <property type="protein sequence ID" value="MBP2353721.1"/>
    <property type="molecule type" value="Genomic_DNA"/>
</dbReference>
<protein>
    <submittedName>
        <fullName evidence="3">Uncharacterized protein</fullName>
    </submittedName>
</protein>
<evidence type="ECO:0000313" key="4">
    <source>
        <dbReference type="Proteomes" id="UP000755585"/>
    </source>
</evidence>
<evidence type="ECO:0000256" key="2">
    <source>
        <dbReference type="SAM" id="SignalP"/>
    </source>
</evidence>
<dbReference type="Proteomes" id="UP000755585">
    <property type="component" value="Unassembled WGS sequence"/>
</dbReference>